<proteinExistence type="predicted"/>
<evidence type="ECO:0000313" key="2">
    <source>
        <dbReference type="Proteomes" id="UP000429607"/>
    </source>
</evidence>
<protein>
    <submittedName>
        <fullName evidence="1">Uncharacterized protein</fullName>
    </submittedName>
</protein>
<dbReference type="EMBL" id="QXFV01000193">
    <property type="protein sequence ID" value="KAE9046273.1"/>
    <property type="molecule type" value="Genomic_DNA"/>
</dbReference>
<comment type="caution">
    <text evidence="1">The sequence shown here is derived from an EMBL/GenBank/DDBJ whole genome shotgun (WGS) entry which is preliminary data.</text>
</comment>
<reference evidence="1 2" key="1">
    <citation type="submission" date="2018-09" db="EMBL/GenBank/DDBJ databases">
        <title>Genomic investigation of the strawberry pathogen Phytophthora fragariae indicates pathogenicity is determined by transcriptional variation in three key races.</title>
        <authorList>
            <person name="Adams T.M."/>
            <person name="Armitage A.D."/>
            <person name="Sobczyk M.K."/>
            <person name="Bates H.J."/>
            <person name="Dunwell J.M."/>
            <person name="Nellist C.F."/>
            <person name="Harrison R.J."/>
        </authorList>
    </citation>
    <scope>NUCLEOTIDE SEQUENCE [LARGE SCALE GENOMIC DNA]</scope>
    <source>
        <strain evidence="1 2">SCRP249</strain>
    </source>
</reference>
<dbReference type="AlphaFoldDB" id="A0A6A3NUD0"/>
<evidence type="ECO:0000313" key="1">
    <source>
        <dbReference type="EMBL" id="KAE9046273.1"/>
    </source>
</evidence>
<dbReference type="Proteomes" id="UP000429607">
    <property type="component" value="Unassembled WGS sequence"/>
</dbReference>
<accession>A0A6A3NUD0</accession>
<organism evidence="1 2">
    <name type="scientific">Phytophthora rubi</name>
    <dbReference type="NCBI Taxonomy" id="129364"/>
    <lineage>
        <taxon>Eukaryota</taxon>
        <taxon>Sar</taxon>
        <taxon>Stramenopiles</taxon>
        <taxon>Oomycota</taxon>
        <taxon>Peronosporomycetes</taxon>
        <taxon>Peronosporales</taxon>
        <taxon>Peronosporaceae</taxon>
        <taxon>Phytophthora</taxon>
    </lineage>
</organism>
<gene>
    <name evidence="1" type="ORF">PR001_g4630</name>
</gene>
<name>A0A6A3NUD0_9STRA</name>
<sequence length="133" mass="15048">MIKLENGKARCQALLNSGFSRSIISTTFMQALQTQEAKLETSAVAFELVKGSTQSKDVMEVRFRIPQLKRNSVIVAKWFRENCRSRGSSCTRRPNCRLTEGVLRSSVKCVDPHLVYPSEGWIALRVTRKTRLG</sequence>